<keyword evidence="3" id="KW-1185">Reference proteome</keyword>
<protein>
    <submittedName>
        <fullName evidence="2">Uncharacterized protein</fullName>
    </submittedName>
</protein>
<organism evidence="2 3">
    <name type="scientific">Bombardia bombarda</name>
    <dbReference type="NCBI Taxonomy" id="252184"/>
    <lineage>
        <taxon>Eukaryota</taxon>
        <taxon>Fungi</taxon>
        <taxon>Dikarya</taxon>
        <taxon>Ascomycota</taxon>
        <taxon>Pezizomycotina</taxon>
        <taxon>Sordariomycetes</taxon>
        <taxon>Sordariomycetidae</taxon>
        <taxon>Sordariales</taxon>
        <taxon>Lasiosphaeriaceae</taxon>
        <taxon>Bombardia</taxon>
    </lineage>
</organism>
<sequence length="222" mass="24931">MEQNVEFIQYLHRIELANQWRNAVDLCRRQLEGPDLRLVEASDSWEQVQNHLDQAIHENISSSDFEVLAEGLTPLLNYADSLAWLGFGIDTSIIWGFFALIVNLMRDNAREVLQEEDAIISHLLPALIYICENIDQIDKNFCHGSSEMDELESAYVGSGIAVVEFLASVVDFIRDDAALSTADSTGRPHETDWEELEERCSSAVARLGALLSQARHLATLQA</sequence>
<evidence type="ECO:0000256" key="1">
    <source>
        <dbReference type="SAM" id="Phobius"/>
    </source>
</evidence>
<dbReference type="AlphaFoldDB" id="A0AA39TMB5"/>
<proteinExistence type="predicted"/>
<evidence type="ECO:0000313" key="3">
    <source>
        <dbReference type="Proteomes" id="UP001174934"/>
    </source>
</evidence>
<name>A0AA39TMB5_9PEZI</name>
<keyword evidence="1" id="KW-0472">Membrane</keyword>
<comment type="caution">
    <text evidence="2">The sequence shown here is derived from an EMBL/GenBank/DDBJ whole genome shotgun (WGS) entry which is preliminary data.</text>
</comment>
<reference evidence="2" key="1">
    <citation type="submission" date="2023-06" db="EMBL/GenBank/DDBJ databases">
        <title>Genome-scale phylogeny and comparative genomics of the fungal order Sordariales.</title>
        <authorList>
            <consortium name="Lawrence Berkeley National Laboratory"/>
            <person name="Hensen N."/>
            <person name="Bonometti L."/>
            <person name="Westerberg I."/>
            <person name="Brannstrom I.O."/>
            <person name="Guillou S."/>
            <person name="Cros-Aarteil S."/>
            <person name="Calhoun S."/>
            <person name="Haridas S."/>
            <person name="Kuo A."/>
            <person name="Mondo S."/>
            <person name="Pangilinan J."/>
            <person name="Riley R."/>
            <person name="LaButti K."/>
            <person name="Andreopoulos B."/>
            <person name="Lipzen A."/>
            <person name="Chen C."/>
            <person name="Yanf M."/>
            <person name="Daum C."/>
            <person name="Ng V."/>
            <person name="Clum A."/>
            <person name="Steindorff A."/>
            <person name="Ohm R."/>
            <person name="Martin F."/>
            <person name="Silar P."/>
            <person name="Natvig D."/>
            <person name="Lalanne C."/>
            <person name="Gautier V."/>
            <person name="Ament-velasquez S.L."/>
            <person name="Kruys A."/>
            <person name="Hutchinson M.I."/>
            <person name="Powell A.J."/>
            <person name="Barry K."/>
            <person name="Miller A.N."/>
            <person name="Grigoriev I.V."/>
            <person name="Debuchy R."/>
            <person name="Gladieux P."/>
            <person name="Thoren M.H."/>
            <person name="Johannesson H."/>
        </authorList>
    </citation>
    <scope>NUCLEOTIDE SEQUENCE</scope>
    <source>
        <strain evidence="2">SMH3391-2</strain>
    </source>
</reference>
<dbReference type="EMBL" id="JAULSR010000010">
    <property type="protein sequence ID" value="KAK0610356.1"/>
    <property type="molecule type" value="Genomic_DNA"/>
</dbReference>
<accession>A0AA39TMB5</accession>
<keyword evidence="1" id="KW-1133">Transmembrane helix</keyword>
<gene>
    <name evidence="2" type="ORF">B0T17DRAFT_603041</name>
</gene>
<feature type="transmembrane region" description="Helical" evidence="1">
    <location>
        <begin position="82"/>
        <end position="104"/>
    </location>
</feature>
<evidence type="ECO:0000313" key="2">
    <source>
        <dbReference type="EMBL" id="KAK0610356.1"/>
    </source>
</evidence>
<keyword evidence="1" id="KW-0812">Transmembrane</keyword>
<dbReference type="Proteomes" id="UP001174934">
    <property type="component" value="Unassembled WGS sequence"/>
</dbReference>